<dbReference type="Proteomes" id="UP000469452">
    <property type="component" value="Unassembled WGS sequence"/>
</dbReference>
<dbReference type="InterPro" id="IPR058353">
    <property type="entry name" value="DUF8040"/>
</dbReference>
<keyword evidence="5" id="KW-0479">Metal-binding</keyword>
<protein>
    <submittedName>
        <fullName evidence="10">Uncharacterized protein</fullName>
    </submittedName>
</protein>
<dbReference type="PANTHER" id="PTHR22930:SF221">
    <property type="entry name" value="NUCLEASE HARBI1"/>
    <property type="match status" value="1"/>
</dbReference>
<dbReference type="GO" id="GO:0005634">
    <property type="term" value="C:nucleus"/>
    <property type="evidence" value="ECO:0007669"/>
    <property type="project" value="UniProtKB-SubCell"/>
</dbReference>
<comment type="cofactor">
    <cofactor evidence="1">
        <name>a divalent metal cation</name>
        <dbReference type="ChEBI" id="CHEBI:60240"/>
    </cofactor>
</comment>
<comment type="caution">
    <text evidence="10">The sequence shown here is derived from an EMBL/GenBank/DDBJ whole genome shotgun (WGS) entry which is preliminary data.</text>
</comment>
<evidence type="ECO:0000259" key="9">
    <source>
        <dbReference type="Pfam" id="PF26138"/>
    </source>
</evidence>
<gene>
    <name evidence="10" type="ORF">AaE_012395</name>
</gene>
<reference evidence="10 11" key="1">
    <citation type="submission" date="2019-06" db="EMBL/GenBank/DDBJ databases">
        <title>Genomics analysis of Aphanomyces spp. identifies a new class of oomycete effector associated with host adaptation.</title>
        <authorList>
            <person name="Gaulin E."/>
        </authorList>
    </citation>
    <scope>NUCLEOTIDE SEQUENCE [LARGE SCALE GENOMIC DNA]</scope>
    <source>
        <strain evidence="10 11">E</strain>
    </source>
</reference>
<dbReference type="PANTHER" id="PTHR22930">
    <property type="match status" value="1"/>
</dbReference>
<evidence type="ECO:0000256" key="3">
    <source>
        <dbReference type="ARBA" id="ARBA00006958"/>
    </source>
</evidence>
<proteinExistence type="inferred from homology"/>
<organism evidence="10 11">
    <name type="scientific">Aphanomyces astaci</name>
    <name type="common">Crayfish plague agent</name>
    <dbReference type="NCBI Taxonomy" id="112090"/>
    <lineage>
        <taxon>Eukaryota</taxon>
        <taxon>Sar</taxon>
        <taxon>Stramenopiles</taxon>
        <taxon>Oomycota</taxon>
        <taxon>Saprolegniomycetes</taxon>
        <taxon>Saprolegniales</taxon>
        <taxon>Verrucalvaceae</taxon>
        <taxon>Aphanomyces</taxon>
    </lineage>
</organism>
<keyword evidence="4" id="KW-0540">Nuclease</keyword>
<evidence type="ECO:0000259" key="8">
    <source>
        <dbReference type="Pfam" id="PF13359"/>
    </source>
</evidence>
<evidence type="ECO:0000256" key="5">
    <source>
        <dbReference type="ARBA" id="ARBA00022723"/>
    </source>
</evidence>
<dbReference type="Pfam" id="PF13359">
    <property type="entry name" value="DDE_Tnp_4"/>
    <property type="match status" value="1"/>
</dbReference>
<dbReference type="AlphaFoldDB" id="A0A6A4ZG48"/>
<name>A0A6A4ZG48_APHAT</name>
<evidence type="ECO:0000313" key="10">
    <source>
        <dbReference type="EMBL" id="KAF0710751.1"/>
    </source>
</evidence>
<evidence type="ECO:0000256" key="7">
    <source>
        <dbReference type="ARBA" id="ARBA00023242"/>
    </source>
</evidence>
<comment type="subcellular location">
    <subcellularLocation>
        <location evidence="2">Nucleus</location>
    </subcellularLocation>
</comment>
<evidence type="ECO:0000256" key="6">
    <source>
        <dbReference type="ARBA" id="ARBA00022801"/>
    </source>
</evidence>
<dbReference type="GO" id="GO:0016787">
    <property type="term" value="F:hydrolase activity"/>
    <property type="evidence" value="ECO:0007669"/>
    <property type="project" value="UniProtKB-KW"/>
</dbReference>
<dbReference type="GO" id="GO:0004518">
    <property type="term" value="F:nuclease activity"/>
    <property type="evidence" value="ECO:0007669"/>
    <property type="project" value="UniProtKB-KW"/>
</dbReference>
<feature type="domain" description="DUF8040" evidence="9">
    <location>
        <begin position="43"/>
        <end position="137"/>
    </location>
</feature>
<keyword evidence="7" id="KW-0539">Nucleus</keyword>
<evidence type="ECO:0000256" key="2">
    <source>
        <dbReference type="ARBA" id="ARBA00004123"/>
    </source>
</evidence>
<dbReference type="VEuPathDB" id="FungiDB:H257_01896"/>
<dbReference type="VEuPathDB" id="FungiDB:H257_01897"/>
<comment type="similarity">
    <text evidence="3">Belongs to the HARBI1 family.</text>
</comment>
<keyword evidence="6" id="KW-0378">Hydrolase</keyword>
<evidence type="ECO:0000256" key="1">
    <source>
        <dbReference type="ARBA" id="ARBA00001968"/>
    </source>
</evidence>
<sequence length="313" mass="36743">MRKDLTIRFIKQWYHLRRRRRELIVNMLAYYFSAFVYKTPKHTSILRGPMWVDEVVTGNPPNVVEMLRMPRVVFQRLAHAIVDIGKLRSTQEVSVNEQLAMFLCFCGHHASSRALQCRFQRSGETITRHLRAVLKAVRRWEGTAGDGKLYEAALRSGLTVPANAYNILDAGFALTKSCLTPYRGTRYHLKEYGKGSQRPRNKEELFNLRHAQLRNVVERIFGIVKKRFPVMSYPVEYDYQFQVVLVMALYDFEHQADADLQAQIQQPLLPEDQSNESVELESEEAKRWRDDIARRMWDQYMATLRNSRRRQSA</sequence>
<evidence type="ECO:0000313" key="11">
    <source>
        <dbReference type="Proteomes" id="UP000469452"/>
    </source>
</evidence>
<dbReference type="Pfam" id="PF26138">
    <property type="entry name" value="DUF8040"/>
    <property type="match status" value="1"/>
</dbReference>
<dbReference type="EMBL" id="VJMI01018409">
    <property type="protein sequence ID" value="KAF0710751.1"/>
    <property type="molecule type" value="Genomic_DNA"/>
</dbReference>
<accession>A0A6A4ZG48</accession>
<dbReference type="InterPro" id="IPR027806">
    <property type="entry name" value="HARBI1_dom"/>
</dbReference>
<dbReference type="GO" id="GO:0046872">
    <property type="term" value="F:metal ion binding"/>
    <property type="evidence" value="ECO:0007669"/>
    <property type="project" value="UniProtKB-KW"/>
</dbReference>
<feature type="domain" description="DDE Tnp4" evidence="8">
    <location>
        <begin position="139"/>
        <end position="239"/>
    </location>
</feature>
<evidence type="ECO:0000256" key="4">
    <source>
        <dbReference type="ARBA" id="ARBA00022722"/>
    </source>
</evidence>
<dbReference type="InterPro" id="IPR045249">
    <property type="entry name" value="HARBI1-like"/>
</dbReference>